<dbReference type="PANTHER" id="PTHR41791">
    <property type="entry name" value="SSL7039 PROTEIN"/>
    <property type="match status" value="1"/>
</dbReference>
<dbReference type="EMBL" id="JPQT01000063">
    <property type="protein sequence ID" value="KFE54019.1"/>
    <property type="molecule type" value="Genomic_DNA"/>
</dbReference>
<dbReference type="InterPro" id="IPR014056">
    <property type="entry name" value="TypeIITA-like_toxin_pred"/>
</dbReference>
<accession>A0A085VF06</accession>
<dbReference type="AlphaFoldDB" id="A0A085VF06"/>
<gene>
    <name evidence="1" type="ORF">IV02_04535</name>
</gene>
<evidence type="ECO:0000313" key="1">
    <source>
        <dbReference type="EMBL" id="KFE54019.1"/>
    </source>
</evidence>
<dbReference type="RefSeq" id="WP_047572481.1">
    <property type="nucleotide sequence ID" value="NZ_JPQT01000063.1"/>
</dbReference>
<evidence type="ECO:0000313" key="2">
    <source>
        <dbReference type="Proteomes" id="UP000028643"/>
    </source>
</evidence>
<dbReference type="PATRIC" id="fig|317.174.peg.922"/>
<dbReference type="PANTHER" id="PTHR41791:SF1">
    <property type="entry name" value="SSL7039 PROTEIN"/>
    <property type="match status" value="1"/>
</dbReference>
<proteinExistence type="predicted"/>
<dbReference type="PIRSF" id="PIRSF028744">
    <property type="entry name" value="Addict_mod_HI1419"/>
    <property type="match status" value="1"/>
</dbReference>
<dbReference type="NCBIfam" id="TIGR02683">
    <property type="entry name" value="upstrm_HI1419"/>
    <property type="match status" value="1"/>
</dbReference>
<reference evidence="1 2" key="1">
    <citation type="submission" date="2014-07" db="EMBL/GenBank/DDBJ databases">
        <title>Draft Genome Sequences of Environmental Pseudomonas syringae strains.</title>
        <authorList>
            <person name="Baltrus D.A."/>
            <person name="Berge O."/>
            <person name="Morris C."/>
        </authorList>
    </citation>
    <scope>NUCLEOTIDE SEQUENCE [LARGE SCALE GENOMIC DNA]</scope>
    <source>
        <strain evidence="1 2">CEB003</strain>
    </source>
</reference>
<name>A0A085VF06_PSESX</name>
<comment type="caution">
    <text evidence="1">The sequence shown here is derived from an EMBL/GenBank/DDBJ whole genome shotgun (WGS) entry which is preliminary data.</text>
</comment>
<organism evidence="1 2">
    <name type="scientific">Pseudomonas syringae</name>
    <dbReference type="NCBI Taxonomy" id="317"/>
    <lineage>
        <taxon>Bacteria</taxon>
        <taxon>Pseudomonadati</taxon>
        <taxon>Pseudomonadota</taxon>
        <taxon>Gammaproteobacteria</taxon>
        <taxon>Pseudomonadales</taxon>
        <taxon>Pseudomonadaceae</taxon>
        <taxon>Pseudomonas</taxon>
    </lineage>
</organism>
<sequence length="102" mass="11742">MNTFIRTHEFDNWLKGLKDVTARLRITNRIMQAQNGNFGDCEPVGDGISEMRIFVGPGYRVYYTRRGDIVYLLLCGGSKGSQKRDIKLAKSILDEIEKEERK</sequence>
<dbReference type="Proteomes" id="UP000028643">
    <property type="component" value="Unassembled WGS sequence"/>
</dbReference>
<protein>
    <submittedName>
        <fullName evidence="1">Addiction module protein</fullName>
    </submittedName>
</protein>